<keyword evidence="8" id="KW-1133">Transmembrane helix</keyword>
<keyword evidence="5 11" id="KW-0067">ATP-binding</keyword>
<dbReference type="GO" id="GO:0016020">
    <property type="term" value="C:membrane"/>
    <property type="evidence" value="ECO:0007669"/>
    <property type="project" value="InterPro"/>
</dbReference>
<reference evidence="10 12" key="1">
    <citation type="journal article" date="2015" name="Genome Announc.">
        <title>Expanding the biotechnology potential of lactobacilli through comparative genomics of 213 strains and associated genera.</title>
        <authorList>
            <person name="Sun Z."/>
            <person name="Harris H.M."/>
            <person name="McCann A."/>
            <person name="Guo C."/>
            <person name="Argimon S."/>
            <person name="Zhang W."/>
            <person name="Yang X."/>
            <person name="Jeffery I.B."/>
            <person name="Cooney J.C."/>
            <person name="Kagawa T.F."/>
            <person name="Liu W."/>
            <person name="Song Y."/>
            <person name="Salvetti E."/>
            <person name="Wrobel A."/>
            <person name="Rasinkangas P."/>
            <person name="Parkhill J."/>
            <person name="Rea M.C."/>
            <person name="O'Sullivan O."/>
            <person name="Ritari J."/>
            <person name="Douillard F.P."/>
            <person name="Paul Ross R."/>
            <person name="Yang R."/>
            <person name="Briner A.E."/>
            <person name="Felis G.E."/>
            <person name="de Vos W.M."/>
            <person name="Barrangou R."/>
            <person name="Klaenhammer T.R."/>
            <person name="Caufield P.W."/>
            <person name="Cui Y."/>
            <person name="Zhang H."/>
            <person name="O'Toole P.W."/>
        </authorList>
    </citation>
    <scope>NUCLEOTIDE SEQUENCE [LARGE SCALE GENOMIC DNA]</scope>
    <source>
        <strain evidence="10 12">DSM 22301</strain>
    </source>
</reference>
<dbReference type="CDD" id="cd03220">
    <property type="entry name" value="ABC_KpsT_Wzt"/>
    <property type="match status" value="1"/>
</dbReference>
<proteinExistence type="inferred from homology"/>
<dbReference type="InterPro" id="IPR017871">
    <property type="entry name" value="ABC_transporter-like_CS"/>
</dbReference>
<keyword evidence="8" id="KW-0812">Transmembrane</keyword>
<keyword evidence="3" id="KW-1003">Cell membrane</keyword>
<feature type="domain" description="ABC transporter" evidence="9">
    <location>
        <begin position="7"/>
        <end position="247"/>
    </location>
</feature>
<evidence type="ECO:0000256" key="2">
    <source>
        <dbReference type="ARBA" id="ARBA00022448"/>
    </source>
</evidence>
<reference evidence="11 13" key="2">
    <citation type="submission" date="2016-10" db="EMBL/GenBank/DDBJ databases">
        <authorList>
            <person name="Varghese N."/>
            <person name="Submissions S."/>
        </authorList>
    </citation>
    <scope>NUCLEOTIDE SEQUENCE [LARGE SCALE GENOMIC DNA]</scope>
    <source>
        <strain evidence="11 13">CGMCC 1.3889</strain>
    </source>
</reference>
<evidence type="ECO:0000313" key="11">
    <source>
        <dbReference type="EMBL" id="SER37919.1"/>
    </source>
</evidence>
<evidence type="ECO:0000313" key="10">
    <source>
        <dbReference type="EMBL" id="KRN83154.1"/>
    </source>
</evidence>
<dbReference type="PATRIC" id="fig|319653.3.peg.1618"/>
<evidence type="ECO:0000259" key="9">
    <source>
        <dbReference type="PROSITE" id="PS50893"/>
    </source>
</evidence>
<accession>A0A0R2K0K7</accession>
<protein>
    <submittedName>
        <fullName evidence="10">TagH protein</fullName>
    </submittedName>
    <submittedName>
        <fullName evidence="11">Teichoic acid transport system ATP-binding protein</fullName>
    </submittedName>
</protein>
<dbReference type="GO" id="GO:0016887">
    <property type="term" value="F:ATP hydrolysis activity"/>
    <property type="evidence" value="ECO:0007669"/>
    <property type="project" value="InterPro"/>
</dbReference>
<evidence type="ECO:0000256" key="8">
    <source>
        <dbReference type="SAM" id="Phobius"/>
    </source>
</evidence>
<dbReference type="GeneID" id="76043033"/>
<dbReference type="GO" id="GO:0140359">
    <property type="term" value="F:ABC-type transporter activity"/>
    <property type="evidence" value="ECO:0007669"/>
    <property type="project" value="InterPro"/>
</dbReference>
<organism evidence="10 12">
    <name type="scientific">Pediococcus ethanolidurans</name>
    <dbReference type="NCBI Taxonomy" id="319653"/>
    <lineage>
        <taxon>Bacteria</taxon>
        <taxon>Bacillati</taxon>
        <taxon>Bacillota</taxon>
        <taxon>Bacilli</taxon>
        <taxon>Lactobacillales</taxon>
        <taxon>Lactobacillaceae</taxon>
        <taxon>Pediococcus</taxon>
    </lineage>
</organism>
<keyword evidence="13" id="KW-1185">Reference proteome</keyword>
<dbReference type="InterPro" id="IPR015860">
    <property type="entry name" value="ABC_transpr_TagH-like"/>
</dbReference>
<dbReference type="Proteomes" id="UP000051749">
    <property type="component" value="Unassembled WGS sequence"/>
</dbReference>
<dbReference type="InterPro" id="IPR003439">
    <property type="entry name" value="ABC_transporter-like_ATP-bd"/>
</dbReference>
<dbReference type="EMBL" id="JQBY01000004">
    <property type="protein sequence ID" value="KRN83154.1"/>
    <property type="molecule type" value="Genomic_DNA"/>
</dbReference>
<dbReference type="EMBL" id="FOGK01000005">
    <property type="protein sequence ID" value="SER37919.1"/>
    <property type="molecule type" value="Genomic_DNA"/>
</dbReference>
<dbReference type="PANTHER" id="PTHR46743">
    <property type="entry name" value="TEICHOIC ACIDS EXPORT ATP-BINDING PROTEIN TAGH"/>
    <property type="match status" value="1"/>
</dbReference>
<evidence type="ECO:0000313" key="12">
    <source>
        <dbReference type="Proteomes" id="UP000051749"/>
    </source>
</evidence>
<dbReference type="PANTHER" id="PTHR46743:SF2">
    <property type="entry name" value="TEICHOIC ACIDS EXPORT ATP-BINDING PROTEIN TAGH"/>
    <property type="match status" value="1"/>
</dbReference>
<dbReference type="AlphaFoldDB" id="A0A0R2K0K7"/>
<sequence>MAEEYKIKLKNVTKEYDLYRTKNEKLKSFFNLSKNSDVPHFWSLKGISLTIHKGESVGIIGVNGSGKSTMSNIISGIIPQTTGFVDVRGDTSIVAISAGLKRSLTGLENIRLKGLMQGLTFEEIDAVRDDIIEFADIGDFIDQPVKDYSSGMRSRLGFAIAVHINPDILIIDEALSVGDDTFYQKCLDKINEFKTEGKTILFVSHSLKQVEMLCDRTAWIHFGDLRMIGNTEEVVNAYRQFSADFKKKTKAERSNYQKTKKQLQLNFDIKGYEQKVAKEVGQAEGLEEHEAQKATHKLFYGEVLPSKMTTASKWIILAALIVMVFFAFVSVSGHSVTKSITDPTVLLHPVYPKTTGTGQQFK</sequence>
<evidence type="ECO:0000256" key="3">
    <source>
        <dbReference type="ARBA" id="ARBA00022475"/>
    </source>
</evidence>
<name>A0A0R2K0K7_9LACO</name>
<evidence type="ECO:0000256" key="1">
    <source>
        <dbReference type="ARBA" id="ARBA00005417"/>
    </source>
</evidence>
<dbReference type="SMART" id="SM00382">
    <property type="entry name" value="AAA"/>
    <property type="match status" value="1"/>
</dbReference>
<evidence type="ECO:0000256" key="6">
    <source>
        <dbReference type="ARBA" id="ARBA00022967"/>
    </source>
</evidence>
<keyword evidence="6" id="KW-1278">Translocase</keyword>
<gene>
    <name evidence="10" type="ORF">IV87_GL001593</name>
    <name evidence="11" type="ORF">SAMN04487973_105107</name>
</gene>
<dbReference type="SUPFAM" id="SSF52540">
    <property type="entry name" value="P-loop containing nucleoside triphosphate hydrolases"/>
    <property type="match status" value="1"/>
</dbReference>
<dbReference type="PROSITE" id="PS50893">
    <property type="entry name" value="ABC_TRANSPORTER_2"/>
    <property type="match status" value="1"/>
</dbReference>
<feature type="transmembrane region" description="Helical" evidence="8">
    <location>
        <begin position="314"/>
        <end position="333"/>
    </location>
</feature>
<dbReference type="InterPro" id="IPR003593">
    <property type="entry name" value="AAA+_ATPase"/>
</dbReference>
<dbReference type="FunFam" id="3.40.50.300:FF:003010">
    <property type="entry name" value="Teichoic acids export ATP-binding protein TagH"/>
    <property type="match status" value="1"/>
</dbReference>
<dbReference type="Pfam" id="PF00005">
    <property type="entry name" value="ABC_tran"/>
    <property type="match status" value="1"/>
</dbReference>
<comment type="caution">
    <text evidence="10">The sequence shown here is derived from an EMBL/GenBank/DDBJ whole genome shotgun (WGS) entry which is preliminary data.</text>
</comment>
<comment type="similarity">
    <text evidence="1">Belongs to the ABC transporter superfamily.</text>
</comment>
<keyword evidence="2" id="KW-0813">Transport</keyword>
<dbReference type="Gene3D" id="3.40.50.300">
    <property type="entry name" value="P-loop containing nucleotide triphosphate hydrolases"/>
    <property type="match status" value="1"/>
</dbReference>
<evidence type="ECO:0000256" key="7">
    <source>
        <dbReference type="ARBA" id="ARBA00023136"/>
    </source>
</evidence>
<keyword evidence="4" id="KW-0547">Nucleotide-binding</keyword>
<evidence type="ECO:0000256" key="5">
    <source>
        <dbReference type="ARBA" id="ARBA00022840"/>
    </source>
</evidence>
<dbReference type="GO" id="GO:0005524">
    <property type="term" value="F:ATP binding"/>
    <property type="evidence" value="ECO:0007669"/>
    <property type="project" value="UniProtKB-KW"/>
</dbReference>
<dbReference type="OrthoDB" id="9778870at2"/>
<dbReference type="PROSITE" id="PS00211">
    <property type="entry name" value="ABC_TRANSPORTER_1"/>
    <property type="match status" value="1"/>
</dbReference>
<dbReference type="Proteomes" id="UP000182818">
    <property type="component" value="Unassembled WGS sequence"/>
</dbReference>
<dbReference type="InterPro" id="IPR050683">
    <property type="entry name" value="Bact_Polysacc_Export_ATP-bd"/>
</dbReference>
<evidence type="ECO:0000256" key="4">
    <source>
        <dbReference type="ARBA" id="ARBA00022741"/>
    </source>
</evidence>
<dbReference type="InterPro" id="IPR027417">
    <property type="entry name" value="P-loop_NTPase"/>
</dbReference>
<keyword evidence="7 8" id="KW-0472">Membrane</keyword>
<evidence type="ECO:0000313" key="13">
    <source>
        <dbReference type="Proteomes" id="UP000182818"/>
    </source>
</evidence>
<dbReference type="RefSeq" id="WP_057805383.1">
    <property type="nucleotide sequence ID" value="NZ_BJYP01000027.1"/>
</dbReference>
<dbReference type="STRING" id="319653.SAMN04487973_105107"/>